<dbReference type="EMBL" id="UYWW01008434">
    <property type="protein sequence ID" value="VDM15761.1"/>
    <property type="molecule type" value="Genomic_DNA"/>
</dbReference>
<dbReference type="InParanoid" id="A0A3P7DZX2"/>
<evidence type="ECO:0000256" key="1">
    <source>
        <dbReference type="SAM" id="MobiDB-lite"/>
    </source>
</evidence>
<feature type="compositionally biased region" description="Basic and acidic residues" evidence="1">
    <location>
        <begin position="23"/>
        <end position="41"/>
    </location>
</feature>
<feature type="region of interest" description="Disordered" evidence="1">
    <location>
        <begin position="1"/>
        <end position="41"/>
    </location>
</feature>
<feature type="non-terminal residue" evidence="2">
    <location>
        <position position="41"/>
    </location>
</feature>
<organism evidence="2 3">
    <name type="scientific">Wuchereria bancrofti</name>
    <dbReference type="NCBI Taxonomy" id="6293"/>
    <lineage>
        <taxon>Eukaryota</taxon>
        <taxon>Metazoa</taxon>
        <taxon>Ecdysozoa</taxon>
        <taxon>Nematoda</taxon>
        <taxon>Chromadorea</taxon>
        <taxon>Rhabditida</taxon>
        <taxon>Spirurina</taxon>
        <taxon>Spiruromorpha</taxon>
        <taxon>Filarioidea</taxon>
        <taxon>Onchocercidae</taxon>
        <taxon>Wuchereria</taxon>
    </lineage>
</organism>
<evidence type="ECO:0000313" key="3">
    <source>
        <dbReference type="Proteomes" id="UP000270924"/>
    </source>
</evidence>
<sequence>MEVEWSGPIQTDKGGKGGGIVEEEQRGRFKEYGGKEEETPS</sequence>
<name>A0A3P7DZX2_WUCBA</name>
<gene>
    <name evidence="2" type="ORF">WBA_LOCUS9089</name>
</gene>
<reference evidence="2 3" key="1">
    <citation type="submission" date="2018-11" db="EMBL/GenBank/DDBJ databases">
        <authorList>
            <consortium name="Pathogen Informatics"/>
        </authorList>
    </citation>
    <scope>NUCLEOTIDE SEQUENCE [LARGE SCALE GENOMIC DNA]</scope>
</reference>
<dbReference type="AlphaFoldDB" id="A0A3P7DZX2"/>
<dbReference type="Proteomes" id="UP000270924">
    <property type="component" value="Unassembled WGS sequence"/>
</dbReference>
<accession>A0A3P7DZX2</accession>
<protein>
    <submittedName>
        <fullName evidence="2">Uncharacterized protein</fullName>
    </submittedName>
</protein>
<proteinExistence type="predicted"/>
<evidence type="ECO:0000313" key="2">
    <source>
        <dbReference type="EMBL" id="VDM15761.1"/>
    </source>
</evidence>
<keyword evidence="3" id="KW-1185">Reference proteome</keyword>